<evidence type="ECO:0000256" key="3">
    <source>
        <dbReference type="ARBA" id="ARBA00022723"/>
    </source>
</evidence>
<evidence type="ECO:0000256" key="11">
    <source>
        <dbReference type="RuleBase" id="RU003781"/>
    </source>
</evidence>
<evidence type="ECO:0000256" key="2">
    <source>
        <dbReference type="ARBA" id="ARBA00011738"/>
    </source>
</evidence>
<feature type="binding site" evidence="10">
    <location>
        <position position="78"/>
    </location>
    <ligand>
        <name>Mg(2+)</name>
        <dbReference type="ChEBI" id="CHEBI:18420"/>
    </ligand>
</feature>
<evidence type="ECO:0000256" key="9">
    <source>
        <dbReference type="ARBA" id="ARBA00052017"/>
    </source>
</evidence>
<evidence type="ECO:0000256" key="5">
    <source>
        <dbReference type="ARBA" id="ARBA00022801"/>
    </source>
</evidence>
<dbReference type="GO" id="GO:0036222">
    <property type="term" value="F:XTP diphosphatase activity"/>
    <property type="evidence" value="ECO:0007669"/>
    <property type="project" value="UniProtKB-UniRule"/>
</dbReference>
<name>A0A1S1QKI4_9ACTN</name>
<evidence type="ECO:0000313" key="13">
    <source>
        <dbReference type="Proteomes" id="UP000179627"/>
    </source>
</evidence>
<dbReference type="AlphaFoldDB" id="A0A1S1QKI4"/>
<comment type="caution">
    <text evidence="10">Lacks conserved residue(s) required for the propagation of feature annotation.</text>
</comment>
<dbReference type="GO" id="GO:0005829">
    <property type="term" value="C:cytosol"/>
    <property type="evidence" value="ECO:0007669"/>
    <property type="project" value="TreeGrafter"/>
</dbReference>
<dbReference type="SUPFAM" id="SSF52972">
    <property type="entry name" value="ITPase-like"/>
    <property type="match status" value="1"/>
</dbReference>
<dbReference type="Pfam" id="PF01725">
    <property type="entry name" value="Ham1p_like"/>
    <property type="match status" value="1"/>
</dbReference>
<dbReference type="NCBIfam" id="TIGR00042">
    <property type="entry name" value="RdgB/HAM1 family non-canonical purine NTP pyrophosphatase"/>
    <property type="match status" value="1"/>
</dbReference>
<dbReference type="OrthoDB" id="9807456at2"/>
<dbReference type="InterPro" id="IPR029001">
    <property type="entry name" value="ITPase-like_fam"/>
</dbReference>
<dbReference type="HAMAP" id="MF_01405">
    <property type="entry name" value="Non_canon_purine_NTPase"/>
    <property type="match status" value="1"/>
</dbReference>
<keyword evidence="4 10" id="KW-0547">Nucleotide-binding</keyword>
<comment type="catalytic activity">
    <reaction evidence="8 10">
        <text>dITP + H2O = dIMP + diphosphate + H(+)</text>
        <dbReference type="Rhea" id="RHEA:28342"/>
        <dbReference type="ChEBI" id="CHEBI:15377"/>
        <dbReference type="ChEBI" id="CHEBI:15378"/>
        <dbReference type="ChEBI" id="CHEBI:33019"/>
        <dbReference type="ChEBI" id="CHEBI:61194"/>
        <dbReference type="ChEBI" id="CHEBI:61382"/>
        <dbReference type="EC" id="3.6.1.66"/>
    </reaction>
</comment>
<comment type="catalytic activity">
    <reaction evidence="9 10">
        <text>XTP + H2O = XMP + diphosphate + H(+)</text>
        <dbReference type="Rhea" id="RHEA:28610"/>
        <dbReference type="ChEBI" id="CHEBI:15377"/>
        <dbReference type="ChEBI" id="CHEBI:15378"/>
        <dbReference type="ChEBI" id="CHEBI:33019"/>
        <dbReference type="ChEBI" id="CHEBI:57464"/>
        <dbReference type="ChEBI" id="CHEBI:61314"/>
        <dbReference type="EC" id="3.6.1.66"/>
    </reaction>
</comment>
<comment type="function">
    <text evidence="10">Pyrophosphatase that catalyzes the hydrolysis of nucleoside triphosphates to their monophosphate derivatives, with a high preference for the non-canonical purine nucleotides XTP (xanthosine triphosphate), dITP (deoxyinosine triphosphate) and ITP. Seems to function as a house-cleaning enzyme that removes non-canonical purine nucleotides from the nucleotide pool, thus preventing their incorporation into DNA/RNA and avoiding chromosomal lesions.</text>
</comment>
<dbReference type="GO" id="GO:0009146">
    <property type="term" value="P:purine nucleoside triphosphate catabolic process"/>
    <property type="evidence" value="ECO:0007669"/>
    <property type="project" value="UniProtKB-UniRule"/>
</dbReference>
<keyword evidence="3 10" id="KW-0479">Metal-binding</keyword>
<sequence>MNTPEGPRRPRQVVLASRNEGKLRELHRILAATGLGVEVLPLPDGPEVAETGSTFAENALIKARAAVAATGLAAIADDSGLTVDELAGMPGVRSARWAGARGGSRAERDAANNTLLLAQLDDVEPPRRGAAFVCAAALVTPEGTEHVVHGSLRGRLLAEGQGSGGFGYDPLFVADGETRTNAELTAEEKDRISHRGKALRDLAAFIATLPPATAPPASASG</sequence>
<organism evidence="12 13">
    <name type="scientific">Parafrankia colletiae</name>
    <dbReference type="NCBI Taxonomy" id="573497"/>
    <lineage>
        <taxon>Bacteria</taxon>
        <taxon>Bacillati</taxon>
        <taxon>Actinomycetota</taxon>
        <taxon>Actinomycetes</taxon>
        <taxon>Frankiales</taxon>
        <taxon>Frankiaceae</taxon>
        <taxon>Parafrankia</taxon>
    </lineage>
</organism>
<keyword evidence="7 10" id="KW-0546">Nucleotide metabolism</keyword>
<feature type="binding site" evidence="10">
    <location>
        <begin position="194"/>
        <end position="195"/>
    </location>
    <ligand>
        <name>substrate</name>
    </ligand>
</feature>
<comment type="caution">
    <text evidence="12">The sequence shown here is derived from an EMBL/GenBank/DDBJ whole genome shotgun (WGS) entry which is preliminary data.</text>
</comment>
<dbReference type="FunFam" id="3.90.950.10:FF:000001">
    <property type="entry name" value="dITP/XTP pyrophosphatase"/>
    <property type="match status" value="1"/>
</dbReference>
<dbReference type="PANTHER" id="PTHR11067">
    <property type="entry name" value="INOSINE TRIPHOSPHATE PYROPHOSPHATASE/HAM1 PROTEIN"/>
    <property type="match status" value="1"/>
</dbReference>
<dbReference type="GO" id="GO:0036220">
    <property type="term" value="F:ITP diphosphatase activity"/>
    <property type="evidence" value="ECO:0007669"/>
    <property type="project" value="UniProtKB-UniRule"/>
</dbReference>
<evidence type="ECO:0000256" key="6">
    <source>
        <dbReference type="ARBA" id="ARBA00022842"/>
    </source>
</evidence>
<dbReference type="Proteomes" id="UP000179627">
    <property type="component" value="Unassembled WGS sequence"/>
</dbReference>
<dbReference type="GO" id="GO:0046872">
    <property type="term" value="F:metal ion binding"/>
    <property type="evidence" value="ECO:0007669"/>
    <property type="project" value="UniProtKB-KW"/>
</dbReference>
<reference evidence="13" key="1">
    <citation type="submission" date="2016-07" db="EMBL/GenBank/DDBJ databases">
        <title>Sequence Frankia sp. strain CcI1.17.</title>
        <authorList>
            <person name="Ghodhbane-Gtari F."/>
            <person name="Swanson E."/>
            <person name="Gueddou A."/>
            <person name="Morris K."/>
            <person name="Hezbri K."/>
            <person name="Ktari A."/>
            <person name="Nouioui I."/>
            <person name="Abebe-Akele F."/>
            <person name="Simpson S."/>
            <person name="Thomas K."/>
            <person name="Gtari M."/>
            <person name="Tisa L.S."/>
            <person name="Hurst S."/>
        </authorList>
    </citation>
    <scope>NUCLEOTIDE SEQUENCE [LARGE SCALE GENOMIC DNA]</scope>
    <source>
        <strain evidence="13">Cc1.17</strain>
    </source>
</reference>
<dbReference type="InterPro" id="IPR002637">
    <property type="entry name" value="RdgB/HAM1"/>
</dbReference>
<dbReference type="GO" id="GO:0035870">
    <property type="term" value="F:dITP diphosphatase activity"/>
    <property type="evidence" value="ECO:0007669"/>
    <property type="project" value="UniProtKB-UniRule"/>
</dbReference>
<feature type="binding site" evidence="10">
    <location>
        <position position="189"/>
    </location>
    <ligand>
        <name>substrate</name>
    </ligand>
</feature>
<protein>
    <recommendedName>
        <fullName evidence="10">dITP/XTP pyrophosphatase</fullName>
        <ecNumber evidence="10">3.6.1.66</ecNumber>
    </recommendedName>
    <alternativeName>
        <fullName evidence="10">Non-canonical purine NTP pyrophosphatase</fullName>
    </alternativeName>
    <alternativeName>
        <fullName evidence="10">Non-standard purine NTP pyrophosphatase</fullName>
    </alternativeName>
    <alternativeName>
        <fullName evidence="10">Nucleoside-triphosphate diphosphatase</fullName>
    </alternativeName>
    <alternativeName>
        <fullName evidence="10">Nucleoside-triphosphate pyrophosphatase</fullName>
        <shortName evidence="10">NTPase</shortName>
    </alternativeName>
</protein>
<dbReference type="GO" id="GO:0009117">
    <property type="term" value="P:nucleotide metabolic process"/>
    <property type="evidence" value="ECO:0007669"/>
    <property type="project" value="UniProtKB-KW"/>
</dbReference>
<feature type="binding site" evidence="10">
    <location>
        <begin position="166"/>
        <end position="169"/>
    </location>
    <ligand>
        <name>substrate</name>
    </ligand>
</feature>
<dbReference type="EC" id="3.6.1.66" evidence="10"/>
<keyword evidence="5 10" id="KW-0378">Hydrolase</keyword>
<comment type="cofactor">
    <cofactor evidence="10">
        <name>Mg(2+)</name>
        <dbReference type="ChEBI" id="CHEBI:18420"/>
    </cofactor>
    <text evidence="10">Binds 1 Mg(2+) ion per subunit.</text>
</comment>
<dbReference type="RefSeq" id="WP_071086863.1">
    <property type="nucleotide sequence ID" value="NZ_MBLM01000130.1"/>
</dbReference>
<dbReference type="Gene3D" id="3.90.950.10">
    <property type="match status" value="1"/>
</dbReference>
<evidence type="ECO:0000256" key="1">
    <source>
        <dbReference type="ARBA" id="ARBA00008023"/>
    </source>
</evidence>
<comment type="subunit">
    <text evidence="2 10">Homodimer.</text>
</comment>
<evidence type="ECO:0000256" key="8">
    <source>
        <dbReference type="ARBA" id="ARBA00051875"/>
    </source>
</evidence>
<dbReference type="GO" id="GO:0017111">
    <property type="term" value="F:ribonucleoside triphosphate phosphatase activity"/>
    <property type="evidence" value="ECO:0007669"/>
    <property type="project" value="InterPro"/>
</dbReference>
<evidence type="ECO:0000256" key="10">
    <source>
        <dbReference type="HAMAP-Rule" id="MF_01405"/>
    </source>
</evidence>
<evidence type="ECO:0000313" key="12">
    <source>
        <dbReference type="EMBL" id="OHV33785.1"/>
    </source>
</evidence>
<dbReference type="GO" id="GO:0000166">
    <property type="term" value="F:nucleotide binding"/>
    <property type="evidence" value="ECO:0007669"/>
    <property type="project" value="UniProtKB-KW"/>
</dbReference>
<evidence type="ECO:0000256" key="7">
    <source>
        <dbReference type="ARBA" id="ARBA00023080"/>
    </source>
</evidence>
<comment type="similarity">
    <text evidence="1 10 11">Belongs to the HAM1 NTPase family.</text>
</comment>
<evidence type="ECO:0000256" key="4">
    <source>
        <dbReference type="ARBA" id="ARBA00022741"/>
    </source>
</evidence>
<proteinExistence type="inferred from homology"/>
<gene>
    <name evidence="12" type="ORF">CC117_05295</name>
</gene>
<feature type="binding site" evidence="10">
    <location>
        <position position="79"/>
    </location>
    <ligand>
        <name>substrate</name>
    </ligand>
</feature>
<dbReference type="CDD" id="cd00515">
    <property type="entry name" value="HAM1"/>
    <property type="match status" value="1"/>
</dbReference>
<dbReference type="PANTHER" id="PTHR11067:SF9">
    <property type="entry name" value="INOSINE TRIPHOSPHATE PYROPHOSPHATASE"/>
    <property type="match status" value="1"/>
</dbReference>
<accession>A0A1S1QKI4</accession>
<keyword evidence="13" id="KW-1185">Reference proteome</keyword>
<dbReference type="InterPro" id="IPR020922">
    <property type="entry name" value="dITP/XTP_pyrophosphatase"/>
</dbReference>
<feature type="active site" description="Proton acceptor" evidence="10">
    <location>
        <position position="78"/>
    </location>
</feature>
<feature type="binding site" evidence="10">
    <location>
        <begin position="17"/>
        <end position="22"/>
    </location>
    <ligand>
        <name>substrate</name>
    </ligand>
</feature>
<dbReference type="EMBL" id="MBLM01000130">
    <property type="protein sequence ID" value="OHV33785.1"/>
    <property type="molecule type" value="Genomic_DNA"/>
</dbReference>
<keyword evidence="6 10" id="KW-0460">Magnesium</keyword>
<comment type="catalytic activity">
    <reaction evidence="10">
        <text>ITP + H2O = IMP + diphosphate + H(+)</text>
        <dbReference type="Rhea" id="RHEA:29399"/>
        <dbReference type="ChEBI" id="CHEBI:15377"/>
        <dbReference type="ChEBI" id="CHEBI:15378"/>
        <dbReference type="ChEBI" id="CHEBI:33019"/>
        <dbReference type="ChEBI" id="CHEBI:58053"/>
        <dbReference type="ChEBI" id="CHEBI:61402"/>
        <dbReference type="EC" id="3.6.1.66"/>
    </reaction>
</comment>